<protein>
    <submittedName>
        <fullName evidence="2">Uncharacterized protein</fullName>
    </submittedName>
</protein>
<dbReference type="Proteomes" id="UP000247150">
    <property type="component" value="Unassembled WGS sequence"/>
</dbReference>
<evidence type="ECO:0000313" key="2">
    <source>
        <dbReference type="EMBL" id="PWW28821.1"/>
    </source>
</evidence>
<reference evidence="2 3" key="1">
    <citation type="submission" date="2018-05" db="EMBL/GenBank/DDBJ databases">
        <title>Freshwater and sediment microbial communities from various areas in North America, analyzing microbe dynamics in response to fracking.</title>
        <authorList>
            <person name="Lamendella R."/>
        </authorList>
    </citation>
    <scope>NUCLEOTIDE SEQUENCE [LARGE SCALE GENOMIC DNA]</scope>
    <source>
        <strain evidence="2 3">15_TX</strain>
    </source>
</reference>
<evidence type="ECO:0000313" key="3">
    <source>
        <dbReference type="Proteomes" id="UP000247150"/>
    </source>
</evidence>
<gene>
    <name evidence="2" type="ORF">DFO73_10557</name>
</gene>
<organism evidence="2 3">
    <name type="scientific">Cytobacillus oceanisediminis</name>
    <dbReference type="NCBI Taxonomy" id="665099"/>
    <lineage>
        <taxon>Bacteria</taxon>
        <taxon>Bacillati</taxon>
        <taxon>Bacillota</taxon>
        <taxon>Bacilli</taxon>
        <taxon>Bacillales</taxon>
        <taxon>Bacillaceae</taxon>
        <taxon>Cytobacillus</taxon>
    </lineage>
</organism>
<name>A0A2V2ZZF9_9BACI</name>
<sequence>MPEEVKSRAEIIVMGTYDFKSKPKPSEFNFSGYKFNVSEVEAKAPIPKVPIKEDGNLLKVIMFSLAGIVTVLLILRFLGRENAKSY</sequence>
<evidence type="ECO:0000256" key="1">
    <source>
        <dbReference type="SAM" id="Phobius"/>
    </source>
</evidence>
<dbReference type="EMBL" id="QGTW01000005">
    <property type="protein sequence ID" value="PWW28821.1"/>
    <property type="molecule type" value="Genomic_DNA"/>
</dbReference>
<dbReference type="AlphaFoldDB" id="A0A2V2ZZF9"/>
<proteinExistence type="predicted"/>
<comment type="caution">
    <text evidence="2">The sequence shown here is derived from an EMBL/GenBank/DDBJ whole genome shotgun (WGS) entry which is preliminary data.</text>
</comment>
<keyword evidence="1" id="KW-0812">Transmembrane</keyword>
<accession>A0A2V2ZZF9</accession>
<feature type="transmembrane region" description="Helical" evidence="1">
    <location>
        <begin position="57"/>
        <end position="78"/>
    </location>
</feature>
<keyword evidence="1" id="KW-1133">Transmembrane helix</keyword>
<dbReference type="RefSeq" id="WP_142669522.1">
    <property type="nucleotide sequence ID" value="NZ_QGTW01000005.1"/>
</dbReference>
<dbReference type="OrthoDB" id="2943673at2"/>
<keyword evidence="1" id="KW-0472">Membrane</keyword>